<comment type="caution">
    <text evidence="2">The sequence shown here is derived from an EMBL/GenBank/DDBJ whole genome shotgun (WGS) entry which is preliminary data.</text>
</comment>
<evidence type="ECO:0000256" key="1">
    <source>
        <dbReference type="SAM" id="Phobius"/>
    </source>
</evidence>
<evidence type="ECO:0000313" key="3">
    <source>
        <dbReference type="Proteomes" id="UP001148482"/>
    </source>
</evidence>
<keyword evidence="1" id="KW-0812">Transmembrane</keyword>
<feature type="transmembrane region" description="Helical" evidence="1">
    <location>
        <begin position="31"/>
        <end position="51"/>
    </location>
</feature>
<organism evidence="2 3">
    <name type="scientific">Salinimicrobium profundisediminis</name>
    <dbReference type="NCBI Taxonomy" id="2994553"/>
    <lineage>
        <taxon>Bacteria</taxon>
        <taxon>Pseudomonadati</taxon>
        <taxon>Bacteroidota</taxon>
        <taxon>Flavobacteriia</taxon>
        <taxon>Flavobacteriales</taxon>
        <taxon>Flavobacteriaceae</taxon>
        <taxon>Salinimicrobium</taxon>
    </lineage>
</organism>
<dbReference type="Proteomes" id="UP001148482">
    <property type="component" value="Unassembled WGS sequence"/>
</dbReference>
<protein>
    <submittedName>
        <fullName evidence="2">Uncharacterized protein</fullName>
    </submittedName>
</protein>
<keyword evidence="1" id="KW-0472">Membrane</keyword>
<accession>A0A9X3CV02</accession>
<gene>
    <name evidence="2" type="ORF">OQ279_03375</name>
</gene>
<evidence type="ECO:0000313" key="2">
    <source>
        <dbReference type="EMBL" id="MCX2837181.1"/>
    </source>
</evidence>
<feature type="transmembrane region" description="Helical" evidence="1">
    <location>
        <begin position="7"/>
        <end position="25"/>
    </location>
</feature>
<dbReference type="AlphaFoldDB" id="A0A9X3CV02"/>
<keyword evidence="3" id="KW-1185">Reference proteome</keyword>
<dbReference type="RefSeq" id="WP_266068385.1">
    <property type="nucleotide sequence ID" value="NZ_JAPJDA010000004.1"/>
</dbReference>
<reference evidence="2" key="1">
    <citation type="submission" date="2022-11" db="EMBL/GenBank/DDBJ databases">
        <title>Salinimicrobium profundisediminis sp. nov., isolated from deep-sea sediment of the Mariana Trench.</title>
        <authorList>
            <person name="Fu H."/>
        </authorList>
    </citation>
    <scope>NUCLEOTIDE SEQUENCE</scope>
    <source>
        <strain evidence="2">MT39</strain>
    </source>
</reference>
<name>A0A9X3CV02_9FLAO</name>
<dbReference type="EMBL" id="JAPJDA010000004">
    <property type="protein sequence ID" value="MCX2837181.1"/>
    <property type="molecule type" value="Genomic_DNA"/>
</dbReference>
<sequence length="73" mass="8639">MKLSAHFYVVIATIFLILVAALVFYNAPYNIVFYTVLVGQAWWLLTVYKVLVDDYSTKKTFNDWYEDHPKIEE</sequence>
<keyword evidence="1" id="KW-1133">Transmembrane helix</keyword>
<proteinExistence type="predicted"/>